<keyword evidence="7" id="KW-1185">Reference proteome</keyword>
<dbReference type="InterPro" id="IPR001345">
    <property type="entry name" value="PG/BPGM_mutase_AS"/>
</dbReference>
<dbReference type="Proteomes" id="UP000669179">
    <property type="component" value="Unassembled WGS sequence"/>
</dbReference>
<dbReference type="GO" id="GO:0004619">
    <property type="term" value="F:phosphoglycerate mutase activity"/>
    <property type="evidence" value="ECO:0007669"/>
    <property type="project" value="UniProtKB-EC"/>
</dbReference>
<protein>
    <recommendedName>
        <fullName evidence="2">phosphoglycerate mutase (2,3-diphosphoglycerate-dependent)</fullName>
        <ecNumber evidence="2">5.4.2.11</ecNumber>
    </recommendedName>
</protein>
<evidence type="ECO:0000256" key="4">
    <source>
        <dbReference type="ARBA" id="ARBA00023235"/>
    </source>
</evidence>
<dbReference type="RefSeq" id="WP_208258954.1">
    <property type="nucleotide sequence ID" value="NZ_JAGEOJ010000012.1"/>
</dbReference>
<dbReference type="EMBL" id="JAGEOJ010000012">
    <property type="protein sequence ID" value="MBO2451047.1"/>
    <property type="molecule type" value="Genomic_DNA"/>
</dbReference>
<dbReference type="CDD" id="cd07067">
    <property type="entry name" value="HP_PGM_like"/>
    <property type="match status" value="1"/>
</dbReference>
<dbReference type="InterPro" id="IPR005952">
    <property type="entry name" value="Phosphogly_mut1"/>
</dbReference>
<dbReference type="GO" id="GO:0006096">
    <property type="term" value="P:glycolytic process"/>
    <property type="evidence" value="ECO:0007669"/>
    <property type="project" value="UniProtKB-KW"/>
</dbReference>
<dbReference type="Gene3D" id="3.40.50.1240">
    <property type="entry name" value="Phosphoglycerate mutase-like"/>
    <property type="match status" value="1"/>
</dbReference>
<organism evidence="6 7">
    <name type="scientific">Actinomadura barringtoniae</name>
    <dbReference type="NCBI Taxonomy" id="1427535"/>
    <lineage>
        <taxon>Bacteria</taxon>
        <taxon>Bacillati</taxon>
        <taxon>Actinomycetota</taxon>
        <taxon>Actinomycetes</taxon>
        <taxon>Streptosporangiales</taxon>
        <taxon>Thermomonosporaceae</taxon>
        <taxon>Actinomadura</taxon>
    </lineage>
</organism>
<dbReference type="Pfam" id="PF00300">
    <property type="entry name" value="His_Phos_1"/>
    <property type="match status" value="1"/>
</dbReference>
<sequence>MGVVDALEWLNLTRHGESTGNVAYGAAVGTEAEEYDIPERDADVPLTPTGREQAKRLGRWLAELPPEERPTLAVASPYQRTLDTARIALAEAPYEVELEVDERLRDREQGILQGLTWRGVLRRHPEEAARMRHLGKFYYRPPGGESWADLALRLRSFYRDLDMNAPGGRALVVTHDAIIVMTRYLVERLSEKEIMAIEKEPVANASLTRWSNDGSRLRPVTYNDRAHLLD</sequence>
<evidence type="ECO:0000256" key="2">
    <source>
        <dbReference type="ARBA" id="ARBA00012028"/>
    </source>
</evidence>
<evidence type="ECO:0000256" key="5">
    <source>
        <dbReference type="PIRSR" id="PIRSR613078-2"/>
    </source>
</evidence>
<gene>
    <name evidence="6" type="ORF">J4573_28385</name>
</gene>
<accession>A0A939PDX6</accession>
<dbReference type="SUPFAM" id="SSF53254">
    <property type="entry name" value="Phosphoglycerate mutase-like"/>
    <property type="match status" value="1"/>
</dbReference>
<dbReference type="SMART" id="SM00855">
    <property type="entry name" value="PGAM"/>
    <property type="match status" value="1"/>
</dbReference>
<dbReference type="InterPro" id="IPR029033">
    <property type="entry name" value="His_PPase_superfam"/>
</dbReference>
<evidence type="ECO:0000313" key="7">
    <source>
        <dbReference type="Proteomes" id="UP000669179"/>
    </source>
</evidence>
<evidence type="ECO:0000313" key="6">
    <source>
        <dbReference type="EMBL" id="MBO2451047.1"/>
    </source>
</evidence>
<proteinExistence type="inferred from homology"/>
<evidence type="ECO:0000256" key="1">
    <source>
        <dbReference type="ARBA" id="ARBA00006717"/>
    </source>
</evidence>
<evidence type="ECO:0000256" key="3">
    <source>
        <dbReference type="ARBA" id="ARBA00023152"/>
    </source>
</evidence>
<dbReference type="PANTHER" id="PTHR11931">
    <property type="entry name" value="PHOSPHOGLYCERATE MUTASE"/>
    <property type="match status" value="1"/>
</dbReference>
<feature type="binding site" evidence="5">
    <location>
        <position position="80"/>
    </location>
    <ligand>
        <name>substrate</name>
    </ligand>
</feature>
<dbReference type="PROSITE" id="PS00175">
    <property type="entry name" value="PG_MUTASE"/>
    <property type="match status" value="1"/>
</dbReference>
<comment type="similarity">
    <text evidence="1">Belongs to the phosphoglycerate mutase family. BPG-dependent PGAM subfamily.</text>
</comment>
<dbReference type="AlphaFoldDB" id="A0A939PDX6"/>
<name>A0A939PDX6_9ACTN</name>
<reference evidence="6" key="1">
    <citation type="submission" date="2021-03" db="EMBL/GenBank/DDBJ databases">
        <authorList>
            <person name="Kanchanasin P."/>
            <person name="Saeng-In P."/>
            <person name="Phongsopitanun W."/>
            <person name="Yuki M."/>
            <person name="Kudo T."/>
            <person name="Ohkuma M."/>
            <person name="Tanasupawat S."/>
        </authorList>
    </citation>
    <scope>NUCLEOTIDE SEQUENCE</scope>
    <source>
        <strain evidence="6">GKU 128</strain>
    </source>
</reference>
<dbReference type="InterPro" id="IPR013078">
    <property type="entry name" value="His_Pase_superF_clade-1"/>
</dbReference>
<dbReference type="EC" id="5.4.2.11" evidence="2"/>
<comment type="caution">
    <text evidence="6">The sequence shown here is derived from an EMBL/GenBank/DDBJ whole genome shotgun (WGS) entry which is preliminary data.</text>
</comment>
<keyword evidence="3" id="KW-0324">Glycolysis</keyword>
<keyword evidence="4" id="KW-0413">Isomerase</keyword>